<dbReference type="PANTHER" id="PTHR37305:SF1">
    <property type="entry name" value="MEMBRANE PROTEIN"/>
    <property type="match status" value="1"/>
</dbReference>
<protein>
    <submittedName>
        <fullName evidence="2">ABC transporter permease</fullName>
    </submittedName>
</protein>
<evidence type="ECO:0000256" key="1">
    <source>
        <dbReference type="SAM" id="Phobius"/>
    </source>
</evidence>
<dbReference type="Pfam" id="PF12679">
    <property type="entry name" value="ABC2_membrane_2"/>
    <property type="match status" value="1"/>
</dbReference>
<gene>
    <name evidence="2" type="ORF">ACFOUO_09010</name>
</gene>
<keyword evidence="1" id="KW-0812">Transmembrane</keyword>
<reference evidence="3" key="1">
    <citation type="journal article" date="2019" name="Int. J. Syst. Evol. Microbiol.">
        <title>The Global Catalogue of Microorganisms (GCM) 10K type strain sequencing project: providing services to taxonomists for standard genome sequencing and annotation.</title>
        <authorList>
            <consortium name="The Broad Institute Genomics Platform"/>
            <consortium name="The Broad Institute Genome Sequencing Center for Infectious Disease"/>
            <person name="Wu L."/>
            <person name="Ma J."/>
        </authorList>
    </citation>
    <scope>NUCLEOTIDE SEQUENCE [LARGE SCALE GENOMIC DNA]</scope>
    <source>
        <strain evidence="3">IBRC-M 10813</strain>
    </source>
</reference>
<keyword evidence="1" id="KW-0472">Membrane</keyword>
<dbReference type="PANTHER" id="PTHR37305">
    <property type="entry name" value="INTEGRAL MEMBRANE PROTEIN-RELATED"/>
    <property type="match status" value="1"/>
</dbReference>
<dbReference type="Proteomes" id="UP001595843">
    <property type="component" value="Unassembled WGS sequence"/>
</dbReference>
<name>A0ABV8JDW6_9BACL</name>
<comment type="caution">
    <text evidence="2">The sequence shown here is derived from an EMBL/GenBank/DDBJ whole genome shotgun (WGS) entry which is preliminary data.</text>
</comment>
<dbReference type="EMBL" id="JBHSAP010000009">
    <property type="protein sequence ID" value="MFC4076951.1"/>
    <property type="molecule type" value="Genomic_DNA"/>
</dbReference>
<feature type="transmembrane region" description="Helical" evidence="1">
    <location>
        <begin position="231"/>
        <end position="251"/>
    </location>
</feature>
<sequence>MKIYRRVGTLVMIGLLILAAVGFAAMQKNSDAGSIFGPVKQQKDWKAGQEKQIAENKKIMKEKGLPEDFKDSLKEENAIRQHRIDHDIPPNHATLWGFMSRTDGITPLVTLLTVIVGATSVAGEFSWGTIKLLLIRSARRSKILLAKYIATLGFAIAMLLLLFLVSLVVGLILYGADGLTSPYLTYTDGKVVEKNMIGHIFTLYGLKSINLLMMVTFAFMISTVFRSSSVAIGAAIFLMFAGTTLVGILAANGQDWAKYLLFANTDLNPYFDGEPLFKGMTLFFSVTVLAVYFTVFNAISWIFFNKQDVAS</sequence>
<feature type="transmembrane region" description="Helical" evidence="1">
    <location>
        <begin position="282"/>
        <end position="304"/>
    </location>
</feature>
<feature type="transmembrane region" description="Helical" evidence="1">
    <location>
        <begin position="196"/>
        <end position="219"/>
    </location>
</feature>
<feature type="transmembrane region" description="Helical" evidence="1">
    <location>
        <begin position="148"/>
        <end position="176"/>
    </location>
</feature>
<evidence type="ECO:0000313" key="3">
    <source>
        <dbReference type="Proteomes" id="UP001595843"/>
    </source>
</evidence>
<proteinExistence type="predicted"/>
<keyword evidence="1" id="KW-1133">Transmembrane helix</keyword>
<evidence type="ECO:0000313" key="2">
    <source>
        <dbReference type="EMBL" id="MFC4076951.1"/>
    </source>
</evidence>
<keyword evidence="3" id="KW-1185">Reference proteome</keyword>
<accession>A0ABV8JDW6</accession>
<feature type="transmembrane region" description="Helical" evidence="1">
    <location>
        <begin position="105"/>
        <end position="127"/>
    </location>
</feature>
<organism evidence="2 3">
    <name type="scientific">Salinithrix halophila</name>
    <dbReference type="NCBI Taxonomy" id="1485204"/>
    <lineage>
        <taxon>Bacteria</taxon>
        <taxon>Bacillati</taxon>
        <taxon>Bacillota</taxon>
        <taxon>Bacilli</taxon>
        <taxon>Bacillales</taxon>
        <taxon>Thermoactinomycetaceae</taxon>
        <taxon>Salinithrix</taxon>
    </lineage>
</organism>